<dbReference type="EMBL" id="AP012033">
    <property type="protein sequence ID" value="BAK14131.1"/>
    <property type="molecule type" value="Genomic_DNA"/>
</dbReference>
<dbReference type="RefSeq" id="WP_014598340.1">
    <property type="nucleotide sequence ID" value="NC_017533.1"/>
</dbReference>
<geneLocation type="plasmid" evidence="1 2">
    <name>pEA320</name>
</geneLocation>
<reference evidence="2" key="1">
    <citation type="journal article" date="2012" name="Appl. Microbiol. Biotechnol.">
        <title>The complete genome sequence of Pantoea ananatis AJ13355, an organism with great biotechnological potential.</title>
        <authorList>
            <person name="Hara Y."/>
            <person name="Kadotani N."/>
            <person name="Izui H."/>
            <person name="Katashkina J.I."/>
            <person name="Kuvaeva T.M."/>
            <person name="Andreeva I.G."/>
            <person name="Golubeva L.I."/>
            <person name="Malko D.B."/>
            <person name="Makeev V.J."/>
            <person name="Mashko S.V."/>
            <person name="Kozlov Y.I."/>
        </authorList>
    </citation>
    <scope>NUCLEOTIDE SEQUENCE [LARGE SCALE GENOMIC DNA]</scope>
    <source>
        <strain evidence="2">AJ13355</strain>
        <plasmid evidence="2">Plasmid pEA320</plasmid>
    </source>
</reference>
<proteinExistence type="predicted"/>
<keyword evidence="1" id="KW-0614">Plasmid</keyword>
<sequence length="218" mass="25051">MKKLLLLMAIPFFSSGEITLEITAPDKFSALPFYQKTLHQYDYLADTGCGIVSLKLFYPPEHNKYPPSGPSPWLCLFSVDVIHDGYGPNRSLAEKVYFDKKTEQWKKKKYNRNREETRRSLEVYGIKSLSELQPLELYNIRSVNARGYAVIDSNIPLEEKKKGVKKKLSFCLMQNQSYSAFCGSRPMLVDGKKEVDFTPFMLKSLETVEMGLPEKSDH</sequence>
<evidence type="ECO:0000313" key="1">
    <source>
        <dbReference type="EMBL" id="BAK14131.1"/>
    </source>
</evidence>
<dbReference type="AlphaFoldDB" id="A0A0H3L488"/>
<evidence type="ECO:0000313" key="2">
    <source>
        <dbReference type="Proteomes" id="UP000006690"/>
    </source>
</evidence>
<name>A0A0H3L488_PANAA</name>
<accession>A0A0H3L488</accession>
<dbReference type="HOGENOM" id="CLU_108436_0_0_6"/>
<dbReference type="PATRIC" id="fig|932677.3.peg.4669"/>
<organism evidence="1 2">
    <name type="scientific">Pantoea ananatis (strain AJ13355)</name>
    <dbReference type="NCBI Taxonomy" id="932677"/>
    <lineage>
        <taxon>Bacteria</taxon>
        <taxon>Pseudomonadati</taxon>
        <taxon>Pseudomonadota</taxon>
        <taxon>Gammaproteobacteria</taxon>
        <taxon>Enterobacterales</taxon>
        <taxon>Erwiniaceae</taxon>
        <taxon>Pantoea</taxon>
    </lineage>
</organism>
<dbReference type="KEGG" id="paj:PAJ_p0264"/>
<dbReference type="Proteomes" id="UP000006690">
    <property type="component" value="Plasmid pEA320"/>
</dbReference>
<gene>
    <name evidence="1" type="ORF">PAJ_p0264</name>
</gene>
<protein>
    <submittedName>
        <fullName evidence="1">Plasmid pEA320 DNA, complete sequence</fullName>
    </submittedName>
</protein>
<dbReference type="eggNOG" id="ENOG5033F4K">
    <property type="taxonomic scope" value="Bacteria"/>
</dbReference>
<dbReference type="OrthoDB" id="6545863at2"/>